<proteinExistence type="predicted"/>
<evidence type="ECO:0000313" key="2">
    <source>
        <dbReference type="Proteomes" id="UP000008383"/>
    </source>
</evidence>
<name>D4DG60_TRIVH</name>
<evidence type="ECO:0000313" key="1">
    <source>
        <dbReference type="EMBL" id="EFE39161.1"/>
    </source>
</evidence>
<dbReference type="RefSeq" id="XP_003019785.1">
    <property type="nucleotide sequence ID" value="XM_003019739.1"/>
</dbReference>
<reference evidence="2" key="1">
    <citation type="journal article" date="2011" name="Genome Biol.">
        <title>Comparative and functional genomics provide insights into the pathogenicity of dermatophytic fungi.</title>
        <authorList>
            <person name="Burmester A."/>
            <person name="Shelest E."/>
            <person name="Gloeckner G."/>
            <person name="Heddergott C."/>
            <person name="Schindler S."/>
            <person name="Staib P."/>
            <person name="Heidel A."/>
            <person name="Felder M."/>
            <person name="Petzold A."/>
            <person name="Szafranski K."/>
            <person name="Feuermann M."/>
            <person name="Pedruzzi I."/>
            <person name="Priebe S."/>
            <person name="Groth M."/>
            <person name="Winkler R."/>
            <person name="Li W."/>
            <person name="Kniemeyer O."/>
            <person name="Schroeckh V."/>
            <person name="Hertweck C."/>
            <person name="Hube B."/>
            <person name="White T.C."/>
            <person name="Platzer M."/>
            <person name="Guthke R."/>
            <person name="Heitman J."/>
            <person name="Woestemeyer J."/>
            <person name="Zipfel P.F."/>
            <person name="Monod M."/>
            <person name="Brakhage A.A."/>
        </authorList>
    </citation>
    <scope>NUCLEOTIDE SEQUENCE [LARGE SCALE GENOMIC DNA]</scope>
    <source>
        <strain evidence="2">HKI 0517</strain>
    </source>
</reference>
<dbReference type="AlphaFoldDB" id="D4DG60"/>
<dbReference type="Proteomes" id="UP000008383">
    <property type="component" value="Unassembled WGS sequence"/>
</dbReference>
<protein>
    <submittedName>
        <fullName evidence="1">Uncharacterized protein</fullName>
    </submittedName>
</protein>
<dbReference type="EMBL" id="ACYE01000347">
    <property type="protein sequence ID" value="EFE39161.1"/>
    <property type="molecule type" value="Genomic_DNA"/>
</dbReference>
<dbReference type="HOGENOM" id="CLU_1455403_0_0_1"/>
<dbReference type="KEGG" id="tve:TRV_06162"/>
<comment type="caution">
    <text evidence="1">The sequence shown here is derived from an EMBL/GenBank/DDBJ whole genome shotgun (WGS) entry which is preliminary data.</text>
</comment>
<sequence>MTLEIGDSETMADRLVGKKLYETQVSNHSSTKYQQPIKAYPTSERNERKSALEMHTISFFPGSTSAEAQSYPCRPCSSLEQQNRKYNTKLKTNGGSNKEGGDCAVPLKSPIQRIGQTYPSSTIQNLWFFFLSCYVGLWIFPGPEERTFSLSRVSLTGLLARGTGTDWVDSAESAILTKTYGSFVRK</sequence>
<organism evidence="1 2">
    <name type="scientific">Trichophyton verrucosum (strain HKI 0517)</name>
    <dbReference type="NCBI Taxonomy" id="663202"/>
    <lineage>
        <taxon>Eukaryota</taxon>
        <taxon>Fungi</taxon>
        <taxon>Dikarya</taxon>
        <taxon>Ascomycota</taxon>
        <taxon>Pezizomycotina</taxon>
        <taxon>Eurotiomycetes</taxon>
        <taxon>Eurotiomycetidae</taxon>
        <taxon>Onygenales</taxon>
        <taxon>Arthrodermataceae</taxon>
        <taxon>Trichophyton</taxon>
    </lineage>
</organism>
<accession>D4DG60</accession>
<keyword evidence="2" id="KW-1185">Reference proteome</keyword>
<dbReference type="GeneID" id="9583708"/>
<gene>
    <name evidence="1" type="ORF">TRV_06162</name>
</gene>